<comment type="caution">
    <text evidence="3">The sequence shown here is derived from an EMBL/GenBank/DDBJ whole genome shotgun (WGS) entry which is preliminary data.</text>
</comment>
<dbReference type="Proteomes" id="UP000244925">
    <property type="component" value="Unassembled WGS sequence"/>
</dbReference>
<protein>
    <recommendedName>
        <fullName evidence="5">Acetylhydrolase</fullName>
    </recommendedName>
</protein>
<dbReference type="Pfam" id="PF14606">
    <property type="entry name" value="Lipase_GDSL_3"/>
    <property type="match status" value="1"/>
</dbReference>
<organism evidence="3 4">
    <name type="scientific">Paramuribaculum intestinale</name>
    <dbReference type="NCBI Taxonomy" id="2094151"/>
    <lineage>
        <taxon>Bacteria</taxon>
        <taxon>Pseudomonadati</taxon>
        <taxon>Bacteroidota</taxon>
        <taxon>Bacteroidia</taxon>
        <taxon>Bacteroidales</taxon>
        <taxon>Muribaculaceae</taxon>
        <taxon>Paramuribaculum</taxon>
    </lineage>
</organism>
<dbReference type="InterPro" id="IPR032740">
    <property type="entry name" value="GxDLY"/>
</dbReference>
<evidence type="ECO:0000313" key="3">
    <source>
        <dbReference type="EMBL" id="PWB05283.1"/>
    </source>
</evidence>
<dbReference type="InterPro" id="IPR013830">
    <property type="entry name" value="SGNH_hydro"/>
</dbReference>
<feature type="domain" description="SGNH hydrolase-type esterase" evidence="1">
    <location>
        <begin position="172"/>
        <end position="351"/>
    </location>
</feature>
<name>A0A2V1IRZ4_9BACT</name>
<sequence>MMLTAAAASAQTTTWNDPMKAGYPTVQNQAWTSEIGHSYVRMPDRAEAQVRKPLWDLSRNSAGLALYFTTNSPTITVRYKISGAQTMPHMPATGVSGVDLYRIDSVGGQDFCFGSYSFGPKVQYSYSALAPSDLSGADREYHLNLPLYNTIDSLEIGVAEGSRFSFLPKRTEKPIVVYGTSIAQGACSSRPGMSWINIVRRNLSDYPVVNLGFSGNGRLEPEVLALIAEIDAEMFVLDCMPNLTQKSADEARDLVLAAVAQLRKSSDAPIILVEHAGYSNAPTNAAQLDCYTRLNRGQRQAYEQLKAQGVKDLHYVSHDELAYPSDAWVDYVHPSDLGAQRQADVLTEKIRSVRNH</sequence>
<feature type="domain" description="SGNH hydrolase-type esterase N-terminal" evidence="2">
    <location>
        <begin position="14"/>
        <end position="163"/>
    </location>
</feature>
<accession>A0A2V1IRZ4</accession>
<reference evidence="4" key="1">
    <citation type="submission" date="2018-02" db="EMBL/GenBank/DDBJ databases">
        <authorList>
            <person name="Clavel T."/>
            <person name="Strowig T."/>
        </authorList>
    </citation>
    <scope>NUCLEOTIDE SEQUENCE [LARGE SCALE GENOMIC DNA]</scope>
    <source>
        <strain evidence="4">DSM 100764</strain>
    </source>
</reference>
<dbReference type="GO" id="GO:0016788">
    <property type="term" value="F:hydrolase activity, acting on ester bonds"/>
    <property type="evidence" value="ECO:0007669"/>
    <property type="project" value="UniProtKB-ARBA"/>
</dbReference>
<gene>
    <name evidence="3" type="ORF">C5O25_12820</name>
</gene>
<keyword evidence="4" id="KW-1185">Reference proteome</keyword>
<evidence type="ECO:0008006" key="5">
    <source>
        <dbReference type="Google" id="ProtNLM"/>
    </source>
</evidence>
<dbReference type="InterPro" id="IPR036514">
    <property type="entry name" value="SGNH_hydro_sf"/>
</dbReference>
<dbReference type="AlphaFoldDB" id="A0A2V1IRZ4"/>
<dbReference type="EMBL" id="PUBV01000077">
    <property type="protein sequence ID" value="PWB05283.1"/>
    <property type="molecule type" value="Genomic_DNA"/>
</dbReference>
<evidence type="ECO:0000259" key="2">
    <source>
        <dbReference type="Pfam" id="PF14607"/>
    </source>
</evidence>
<evidence type="ECO:0000259" key="1">
    <source>
        <dbReference type="Pfam" id="PF14606"/>
    </source>
</evidence>
<evidence type="ECO:0000313" key="4">
    <source>
        <dbReference type="Proteomes" id="UP000244925"/>
    </source>
</evidence>
<proteinExistence type="predicted"/>
<dbReference type="Gene3D" id="3.40.50.1110">
    <property type="entry name" value="SGNH hydrolase"/>
    <property type="match status" value="1"/>
</dbReference>
<dbReference type="SUPFAM" id="SSF52266">
    <property type="entry name" value="SGNH hydrolase"/>
    <property type="match status" value="1"/>
</dbReference>
<dbReference type="Gene3D" id="2.60.120.260">
    <property type="entry name" value="Galactose-binding domain-like"/>
    <property type="match status" value="1"/>
</dbReference>
<dbReference type="Pfam" id="PF14607">
    <property type="entry name" value="GxDLY"/>
    <property type="match status" value="1"/>
</dbReference>